<comment type="caution">
    <text evidence="3">The sequence shown here is derived from an EMBL/GenBank/DDBJ whole genome shotgun (WGS) entry which is preliminary data.</text>
</comment>
<evidence type="ECO:0000313" key="4">
    <source>
        <dbReference type="Proteomes" id="UP000664521"/>
    </source>
</evidence>
<organism evidence="3 4">
    <name type="scientific">Heterodermia speciosa</name>
    <dbReference type="NCBI Taxonomy" id="116794"/>
    <lineage>
        <taxon>Eukaryota</taxon>
        <taxon>Fungi</taxon>
        <taxon>Dikarya</taxon>
        <taxon>Ascomycota</taxon>
        <taxon>Pezizomycotina</taxon>
        <taxon>Lecanoromycetes</taxon>
        <taxon>OSLEUM clade</taxon>
        <taxon>Lecanoromycetidae</taxon>
        <taxon>Caliciales</taxon>
        <taxon>Physciaceae</taxon>
        <taxon>Heterodermia</taxon>
    </lineage>
</organism>
<dbReference type="InterPro" id="IPR046529">
    <property type="entry name" value="DUF6594"/>
</dbReference>
<keyword evidence="1" id="KW-1133">Transmembrane helix</keyword>
<dbReference type="PANTHER" id="PTHR34502">
    <property type="entry name" value="DUF6594 DOMAIN-CONTAINING PROTEIN-RELATED"/>
    <property type="match status" value="1"/>
</dbReference>
<gene>
    <name evidence="3" type="ORF">HETSPECPRED_000612</name>
</gene>
<protein>
    <recommendedName>
        <fullName evidence="2">DUF6594 domain-containing protein</fullName>
    </recommendedName>
</protein>
<accession>A0A8H3G6Y9</accession>
<evidence type="ECO:0000259" key="2">
    <source>
        <dbReference type="Pfam" id="PF20237"/>
    </source>
</evidence>
<evidence type="ECO:0000256" key="1">
    <source>
        <dbReference type="SAM" id="Phobius"/>
    </source>
</evidence>
<evidence type="ECO:0000313" key="3">
    <source>
        <dbReference type="EMBL" id="CAF9937668.1"/>
    </source>
</evidence>
<dbReference type="OrthoDB" id="3533814at2759"/>
<dbReference type="Proteomes" id="UP000664521">
    <property type="component" value="Unassembled WGS sequence"/>
</dbReference>
<sequence length="283" mass="32232">MAGANIEMVTLPNQPRRRYLEGFPSFSHFIAGDRQEAIYRRFGSLSARNLLYQQSELHRLEHELEVYDAEDAQDLDDVAAQQRARQWESVATDDSDNARLRRELQLKIKSRVKEYRPDEALLLESRILALYPPSERVTGFFKSWFFWDSLPVLWGLDEHLFDKESDLVALSSDDTDRLNMLLLRYIGWLFKSKEDNNDRLRPQTYHVADHRIHRAGAVISVLLSVSLLIGGMVCLTLVANRSVGLRLGTIILFTVMFAGVVGLLTNARRAELFGSSAAYAAGT</sequence>
<reference evidence="3" key="1">
    <citation type="submission" date="2021-03" db="EMBL/GenBank/DDBJ databases">
        <authorList>
            <person name="Tagirdzhanova G."/>
        </authorList>
    </citation>
    <scope>NUCLEOTIDE SEQUENCE</scope>
</reference>
<dbReference type="PANTHER" id="PTHR34502:SF4">
    <property type="entry name" value="DUF6594 DOMAIN-CONTAINING PROTEIN"/>
    <property type="match status" value="1"/>
</dbReference>
<feature type="transmembrane region" description="Helical" evidence="1">
    <location>
        <begin position="245"/>
        <end position="265"/>
    </location>
</feature>
<feature type="domain" description="DUF6594" evidence="2">
    <location>
        <begin position="23"/>
        <end position="281"/>
    </location>
</feature>
<dbReference type="AlphaFoldDB" id="A0A8H3G6Y9"/>
<proteinExistence type="predicted"/>
<dbReference type="Pfam" id="PF20237">
    <property type="entry name" value="DUF6594"/>
    <property type="match status" value="1"/>
</dbReference>
<keyword evidence="4" id="KW-1185">Reference proteome</keyword>
<keyword evidence="1" id="KW-0812">Transmembrane</keyword>
<keyword evidence="1" id="KW-0472">Membrane</keyword>
<dbReference type="EMBL" id="CAJPDS010000103">
    <property type="protein sequence ID" value="CAF9937668.1"/>
    <property type="molecule type" value="Genomic_DNA"/>
</dbReference>
<feature type="transmembrane region" description="Helical" evidence="1">
    <location>
        <begin position="215"/>
        <end position="239"/>
    </location>
</feature>
<name>A0A8H3G6Y9_9LECA</name>